<evidence type="ECO:0000256" key="4">
    <source>
        <dbReference type="SAM" id="Phobius"/>
    </source>
</evidence>
<dbReference type="InterPro" id="IPR018062">
    <property type="entry name" value="HTH_AraC-typ_CS"/>
</dbReference>
<dbReference type="PANTHER" id="PTHR43280">
    <property type="entry name" value="ARAC-FAMILY TRANSCRIPTIONAL REGULATOR"/>
    <property type="match status" value="1"/>
</dbReference>
<keyword evidence="7" id="KW-1185">Reference proteome</keyword>
<dbReference type="SUPFAM" id="SSF46689">
    <property type="entry name" value="Homeodomain-like"/>
    <property type="match status" value="1"/>
</dbReference>
<sequence length="383" mass="43743">MSDTVNIIGFVQSVFGVLVFLTKRPGHLSFTFLTIWMAVIAIFMGASLLPFQVVEYFKPGIFPLMFLTGPLLYLYVGSLTIEDFRLKPSQLIHLIPFLLVAIHRSTIHVVPISSSPDLVENPQYLFNKVYYTLLIISAFTYWLLGLQLIVKHRKKMPLYFSNYSSKNSLNWLIFVLSLFLIVFMASFFSFFINNILGLALVPYTTLSLNLTVFTFIMVYFGINQSAIYSKERPNLKPILQKVSPGEPASKAVGSPLSDEQMNELSLLVTNYLVDKKPYRNPDYNLQMMADDLAISRHKLSHVINTGQKKNFYKFINEFRVGEAKKMLADPSFDHYSVLGIAMECGFNAKTSFNRIFKDETGFTPTEFKQRLEPATNRRSQSIS</sequence>
<dbReference type="Gene3D" id="1.10.10.60">
    <property type="entry name" value="Homeodomain-like"/>
    <property type="match status" value="1"/>
</dbReference>
<dbReference type="PANTHER" id="PTHR43280:SF29">
    <property type="entry name" value="ARAC-FAMILY TRANSCRIPTIONAL REGULATOR"/>
    <property type="match status" value="1"/>
</dbReference>
<evidence type="ECO:0000259" key="5">
    <source>
        <dbReference type="PROSITE" id="PS01124"/>
    </source>
</evidence>
<evidence type="ECO:0000313" key="7">
    <source>
        <dbReference type="Proteomes" id="UP001302349"/>
    </source>
</evidence>
<feature type="transmembrane region" description="Helical" evidence="4">
    <location>
        <begin position="198"/>
        <end position="222"/>
    </location>
</feature>
<organism evidence="6 7">
    <name type="scientific">Imperialibacter roseus</name>
    <dbReference type="NCBI Taxonomy" id="1324217"/>
    <lineage>
        <taxon>Bacteria</taxon>
        <taxon>Pseudomonadati</taxon>
        <taxon>Bacteroidota</taxon>
        <taxon>Cytophagia</taxon>
        <taxon>Cytophagales</taxon>
        <taxon>Flammeovirgaceae</taxon>
        <taxon>Imperialibacter</taxon>
    </lineage>
</organism>
<evidence type="ECO:0000256" key="1">
    <source>
        <dbReference type="ARBA" id="ARBA00023015"/>
    </source>
</evidence>
<dbReference type="Pfam" id="PF12833">
    <property type="entry name" value="HTH_18"/>
    <property type="match status" value="1"/>
</dbReference>
<feature type="transmembrane region" description="Helical" evidence="4">
    <location>
        <begin position="91"/>
        <end position="110"/>
    </location>
</feature>
<feature type="transmembrane region" description="Helical" evidence="4">
    <location>
        <begin position="130"/>
        <end position="150"/>
    </location>
</feature>
<accession>A0ABZ0IWN4</accession>
<keyword evidence="3" id="KW-0804">Transcription</keyword>
<dbReference type="PROSITE" id="PS00041">
    <property type="entry name" value="HTH_ARAC_FAMILY_1"/>
    <property type="match status" value="1"/>
</dbReference>
<keyword evidence="1" id="KW-0805">Transcription regulation</keyword>
<dbReference type="Proteomes" id="UP001302349">
    <property type="component" value="Chromosome"/>
</dbReference>
<feature type="transmembrane region" description="Helical" evidence="4">
    <location>
        <begin position="29"/>
        <end position="49"/>
    </location>
</feature>
<keyword evidence="2" id="KW-0238">DNA-binding</keyword>
<dbReference type="SMART" id="SM00342">
    <property type="entry name" value="HTH_ARAC"/>
    <property type="match status" value="1"/>
</dbReference>
<evidence type="ECO:0000313" key="6">
    <source>
        <dbReference type="EMBL" id="WOK08922.1"/>
    </source>
</evidence>
<gene>
    <name evidence="6" type="ORF">RT717_09770</name>
</gene>
<dbReference type="RefSeq" id="WP_317491551.1">
    <property type="nucleotide sequence ID" value="NZ_CP136051.1"/>
</dbReference>
<feature type="domain" description="HTH araC/xylS-type" evidence="5">
    <location>
        <begin position="262"/>
        <end position="370"/>
    </location>
</feature>
<dbReference type="PROSITE" id="PS01124">
    <property type="entry name" value="HTH_ARAC_FAMILY_2"/>
    <property type="match status" value="1"/>
</dbReference>
<reference evidence="6 7" key="1">
    <citation type="journal article" date="2023" name="Microbiol. Resour. Announc.">
        <title>Complete Genome Sequence of Imperialibacter roseus strain P4T.</title>
        <authorList>
            <person name="Tizabi D.R."/>
            <person name="Bachvaroff T."/>
            <person name="Hill R.T."/>
        </authorList>
    </citation>
    <scope>NUCLEOTIDE SEQUENCE [LARGE SCALE GENOMIC DNA]</scope>
    <source>
        <strain evidence="6 7">P4T</strain>
    </source>
</reference>
<protein>
    <submittedName>
        <fullName evidence="6">Helix-turn-helix domain-containing protein</fullName>
    </submittedName>
</protein>
<evidence type="ECO:0000256" key="2">
    <source>
        <dbReference type="ARBA" id="ARBA00023125"/>
    </source>
</evidence>
<dbReference type="InterPro" id="IPR018060">
    <property type="entry name" value="HTH_AraC"/>
</dbReference>
<name>A0ABZ0IWN4_9BACT</name>
<keyword evidence="4" id="KW-0472">Membrane</keyword>
<dbReference type="InterPro" id="IPR009057">
    <property type="entry name" value="Homeodomain-like_sf"/>
</dbReference>
<proteinExistence type="predicted"/>
<dbReference type="EMBL" id="CP136051">
    <property type="protein sequence ID" value="WOK08922.1"/>
    <property type="molecule type" value="Genomic_DNA"/>
</dbReference>
<keyword evidence="4" id="KW-0812">Transmembrane</keyword>
<feature type="transmembrane region" description="Helical" evidence="4">
    <location>
        <begin position="171"/>
        <end position="192"/>
    </location>
</feature>
<evidence type="ECO:0000256" key="3">
    <source>
        <dbReference type="ARBA" id="ARBA00023163"/>
    </source>
</evidence>
<feature type="transmembrane region" description="Helical" evidence="4">
    <location>
        <begin position="61"/>
        <end position="79"/>
    </location>
</feature>
<keyword evidence="4" id="KW-1133">Transmembrane helix</keyword>
<feature type="transmembrane region" description="Helical" evidence="4">
    <location>
        <begin position="6"/>
        <end position="22"/>
    </location>
</feature>